<sequence>MNKKGFVIGIVFMIMLLVSTNVYAAPKSPALIISEYKIEGEKVSPGDNFKLKLTLDNYGEYHARKIKVTLKDKSEEQVTTDQPQGEESAKLENFSPINQSNVQYVSIIKADENKEIVYDLYASPQMEPGNYNLVVSLSYMDSNGRQYTEDQIIGVLLGEKESIQVLGKENYKSSFPGEPIESTVNIVNNGTAEVKGVTVSVEGEGDNNYTEYLGNFNSGDFDSYTFDAFFEEEGEHKLEVKVSYIDSLNKTSEIEKELVYNIESDDEASNNSKGEKEGNWFTRFIKGIFGF</sequence>
<dbReference type="EMBL" id="WSFT01000040">
    <property type="protein sequence ID" value="MBS4539062.1"/>
    <property type="molecule type" value="Genomic_DNA"/>
</dbReference>
<dbReference type="Pfam" id="PF07705">
    <property type="entry name" value="CARDB"/>
    <property type="match status" value="1"/>
</dbReference>
<dbReference type="Proteomes" id="UP000724672">
    <property type="component" value="Unassembled WGS sequence"/>
</dbReference>
<keyword evidence="4" id="KW-1185">Reference proteome</keyword>
<feature type="domain" description="CARDB" evidence="2">
    <location>
        <begin position="171"/>
        <end position="247"/>
    </location>
</feature>
<name>A0A942Z7T7_9FIRM</name>
<dbReference type="InterPro" id="IPR011635">
    <property type="entry name" value="CARDB"/>
</dbReference>
<dbReference type="Gene3D" id="2.60.40.10">
    <property type="entry name" value="Immunoglobulins"/>
    <property type="match status" value="1"/>
</dbReference>
<dbReference type="AlphaFoldDB" id="A0A942Z7T7"/>
<organism evidence="3 4">
    <name type="scientific">Anaeromonas frigoriresistens</name>
    <dbReference type="NCBI Taxonomy" id="2683708"/>
    <lineage>
        <taxon>Bacteria</taxon>
        <taxon>Bacillati</taxon>
        <taxon>Bacillota</taxon>
        <taxon>Tissierellia</taxon>
        <taxon>Tissierellales</taxon>
        <taxon>Thermohalobacteraceae</taxon>
        <taxon>Anaeromonas</taxon>
    </lineage>
</organism>
<dbReference type="InterPro" id="IPR013783">
    <property type="entry name" value="Ig-like_fold"/>
</dbReference>
<evidence type="ECO:0000313" key="4">
    <source>
        <dbReference type="Proteomes" id="UP000724672"/>
    </source>
</evidence>
<feature type="signal peptide" evidence="1">
    <location>
        <begin position="1"/>
        <end position="24"/>
    </location>
</feature>
<dbReference type="RefSeq" id="WP_203366985.1">
    <property type="nucleotide sequence ID" value="NZ_WSFT01000040.1"/>
</dbReference>
<protein>
    <recommendedName>
        <fullName evidence="2">CARDB domain-containing protein</fullName>
    </recommendedName>
</protein>
<evidence type="ECO:0000256" key="1">
    <source>
        <dbReference type="SAM" id="SignalP"/>
    </source>
</evidence>
<accession>A0A942Z7T7</accession>
<proteinExistence type="predicted"/>
<keyword evidence="1" id="KW-0732">Signal</keyword>
<dbReference type="PANTHER" id="PTHR35902">
    <property type="entry name" value="S-LAYER DOMAIN-LIKE PROTEIN-RELATED"/>
    <property type="match status" value="1"/>
</dbReference>
<feature type="chain" id="PRO_5037808227" description="CARDB domain-containing protein" evidence="1">
    <location>
        <begin position="25"/>
        <end position="291"/>
    </location>
</feature>
<reference evidence="3" key="1">
    <citation type="submission" date="2019-12" db="EMBL/GenBank/DDBJ databases">
        <title>Clostridiaceae gen. nov. sp. nov., isolated from sediment in Xinjiang, China.</title>
        <authorList>
            <person name="Zhang R."/>
        </authorList>
    </citation>
    <scope>NUCLEOTIDE SEQUENCE</scope>
    <source>
        <strain evidence="3">D2Q-11</strain>
    </source>
</reference>
<evidence type="ECO:0000259" key="2">
    <source>
        <dbReference type="Pfam" id="PF07705"/>
    </source>
</evidence>
<evidence type="ECO:0000313" key="3">
    <source>
        <dbReference type="EMBL" id="MBS4539062.1"/>
    </source>
</evidence>
<comment type="caution">
    <text evidence="3">The sequence shown here is derived from an EMBL/GenBank/DDBJ whole genome shotgun (WGS) entry which is preliminary data.</text>
</comment>
<dbReference type="PANTHER" id="PTHR35902:SF3">
    <property type="entry name" value="NPCBM-ASSOCIATED, NEW3 DOMAIN OF ALPHA-GALACTOSIDASE"/>
    <property type="match status" value="1"/>
</dbReference>
<gene>
    <name evidence="3" type="ORF">GOQ27_11355</name>
</gene>